<reference evidence="2 3" key="1">
    <citation type="submission" date="2017-03" db="EMBL/GenBank/DDBJ databases">
        <title>Genomes of endolithic fungi from Antarctica.</title>
        <authorList>
            <person name="Coleine C."/>
            <person name="Masonjones S."/>
            <person name="Stajich J.E."/>
        </authorList>
    </citation>
    <scope>NUCLEOTIDE SEQUENCE [LARGE SCALE GENOMIC DNA]</scope>
    <source>
        <strain evidence="2 3">CCFEE 5187</strain>
    </source>
</reference>
<feature type="compositionally biased region" description="Polar residues" evidence="1">
    <location>
        <begin position="101"/>
        <end position="110"/>
    </location>
</feature>
<evidence type="ECO:0000313" key="2">
    <source>
        <dbReference type="EMBL" id="TKA64675.1"/>
    </source>
</evidence>
<keyword evidence="3" id="KW-1185">Reference proteome</keyword>
<feature type="compositionally biased region" description="Basic and acidic residues" evidence="1">
    <location>
        <begin position="174"/>
        <end position="186"/>
    </location>
</feature>
<feature type="region of interest" description="Disordered" evidence="1">
    <location>
        <begin position="70"/>
        <end position="188"/>
    </location>
</feature>
<name>A0A4U0WSJ4_9PEZI</name>
<organism evidence="2 3">
    <name type="scientific">Cryomyces minteri</name>
    <dbReference type="NCBI Taxonomy" id="331657"/>
    <lineage>
        <taxon>Eukaryota</taxon>
        <taxon>Fungi</taxon>
        <taxon>Dikarya</taxon>
        <taxon>Ascomycota</taxon>
        <taxon>Pezizomycotina</taxon>
        <taxon>Dothideomycetes</taxon>
        <taxon>Dothideomycetes incertae sedis</taxon>
        <taxon>Cryomyces</taxon>
    </lineage>
</organism>
<dbReference type="Proteomes" id="UP000308768">
    <property type="component" value="Unassembled WGS sequence"/>
</dbReference>
<protein>
    <submittedName>
        <fullName evidence="2">Uncharacterized protein</fullName>
    </submittedName>
</protein>
<dbReference type="AlphaFoldDB" id="A0A4U0WSJ4"/>
<sequence>MAPLDPSISQAIASYEKEQRLPYGWINYALSRSSSSFQELEQKSVADALENARLWDDFKTPRKTLKQAAQDNITMLGDPVSLKAETADSEPTDQDRGARSSARTGKTSKSFSDDTEERGNSTGSKSLKEAAKHNRSMLGDPVSLKAETSESEPTDQDRGSKSAPHASKMSGKHGKTEVTRPPKVDAEAVWQIISRVSGRRPDSKL</sequence>
<gene>
    <name evidence="2" type="ORF">B0A49_13618</name>
</gene>
<proteinExistence type="predicted"/>
<evidence type="ECO:0000313" key="3">
    <source>
        <dbReference type="Proteomes" id="UP000308768"/>
    </source>
</evidence>
<dbReference type="OrthoDB" id="5234213at2759"/>
<accession>A0A4U0WSJ4</accession>
<evidence type="ECO:0000256" key="1">
    <source>
        <dbReference type="SAM" id="MobiDB-lite"/>
    </source>
</evidence>
<dbReference type="EMBL" id="NAJN01001233">
    <property type="protein sequence ID" value="TKA64675.1"/>
    <property type="molecule type" value="Genomic_DNA"/>
</dbReference>
<comment type="caution">
    <text evidence="2">The sequence shown here is derived from an EMBL/GenBank/DDBJ whole genome shotgun (WGS) entry which is preliminary data.</text>
</comment>